<comment type="caution">
    <text evidence="1">The sequence shown here is derived from an EMBL/GenBank/DDBJ whole genome shotgun (WGS) entry which is preliminary data.</text>
</comment>
<accession>A0A164VZH3</accession>
<evidence type="ECO:0000313" key="1">
    <source>
        <dbReference type="EMBL" id="KZS12808.1"/>
    </source>
</evidence>
<sequence>MALKFYGRSRARKSEYHLKSFTFLSRSDTSAHVIIELVVGVNSIKISNAIIFPLAFSSLLLGLNRRERWGR</sequence>
<gene>
    <name evidence="1" type="ORF">APZ42_022038</name>
</gene>
<dbReference type="AlphaFoldDB" id="A0A164VZH3"/>
<dbReference type="EMBL" id="LRGB01001348">
    <property type="protein sequence ID" value="KZS12808.1"/>
    <property type="molecule type" value="Genomic_DNA"/>
</dbReference>
<keyword evidence="2" id="KW-1185">Reference proteome</keyword>
<name>A0A164VZH3_9CRUS</name>
<organism evidence="1 2">
    <name type="scientific">Daphnia magna</name>
    <dbReference type="NCBI Taxonomy" id="35525"/>
    <lineage>
        <taxon>Eukaryota</taxon>
        <taxon>Metazoa</taxon>
        <taxon>Ecdysozoa</taxon>
        <taxon>Arthropoda</taxon>
        <taxon>Crustacea</taxon>
        <taxon>Branchiopoda</taxon>
        <taxon>Diplostraca</taxon>
        <taxon>Cladocera</taxon>
        <taxon>Anomopoda</taxon>
        <taxon>Daphniidae</taxon>
        <taxon>Daphnia</taxon>
    </lineage>
</organism>
<dbReference type="Proteomes" id="UP000076858">
    <property type="component" value="Unassembled WGS sequence"/>
</dbReference>
<protein>
    <submittedName>
        <fullName evidence="1">Uncharacterized protein</fullName>
    </submittedName>
</protein>
<proteinExistence type="predicted"/>
<evidence type="ECO:0000313" key="2">
    <source>
        <dbReference type="Proteomes" id="UP000076858"/>
    </source>
</evidence>
<reference evidence="1 2" key="1">
    <citation type="submission" date="2016-03" db="EMBL/GenBank/DDBJ databases">
        <title>EvidentialGene: Evidence-directed Construction of Genes on Genomes.</title>
        <authorList>
            <person name="Gilbert D.G."/>
            <person name="Choi J.-H."/>
            <person name="Mockaitis K."/>
            <person name="Colbourne J."/>
            <person name="Pfrender M."/>
        </authorList>
    </citation>
    <scope>NUCLEOTIDE SEQUENCE [LARGE SCALE GENOMIC DNA]</scope>
    <source>
        <strain evidence="1 2">Xinb3</strain>
        <tissue evidence="1">Complete organism</tissue>
    </source>
</reference>